<sequence>MTVLVREDLNESDLLWAAADLAVAGAQGQALRARVAAARLAPGWSAPAGEAPAQGPASGDAAWGRP</sequence>
<dbReference type="Proteomes" id="UP000305760">
    <property type="component" value="Unassembled WGS sequence"/>
</dbReference>
<dbReference type="AlphaFoldDB" id="A0A5C4RPR2"/>
<feature type="region of interest" description="Disordered" evidence="1">
    <location>
        <begin position="45"/>
        <end position="66"/>
    </location>
</feature>
<evidence type="ECO:0000256" key="1">
    <source>
        <dbReference type="SAM" id="MobiDB-lite"/>
    </source>
</evidence>
<accession>A0A5C4RPR2</accession>
<protein>
    <submittedName>
        <fullName evidence="2">Acyl-CoA carboxylase subunit epsilon</fullName>
    </submittedName>
</protein>
<evidence type="ECO:0000313" key="2">
    <source>
        <dbReference type="EMBL" id="TNJ32919.1"/>
    </source>
</evidence>
<feature type="compositionally biased region" description="Low complexity" evidence="1">
    <location>
        <begin position="45"/>
        <end position="59"/>
    </location>
</feature>
<dbReference type="RefSeq" id="WP_139450060.1">
    <property type="nucleotide sequence ID" value="NZ_SMDR01000004.1"/>
</dbReference>
<organism evidence="2 3">
    <name type="scientific">Arenimonas terrae</name>
    <dbReference type="NCBI Taxonomy" id="2546226"/>
    <lineage>
        <taxon>Bacteria</taxon>
        <taxon>Pseudomonadati</taxon>
        <taxon>Pseudomonadota</taxon>
        <taxon>Gammaproteobacteria</taxon>
        <taxon>Lysobacterales</taxon>
        <taxon>Lysobacteraceae</taxon>
        <taxon>Arenimonas</taxon>
    </lineage>
</organism>
<comment type="caution">
    <text evidence="2">The sequence shown here is derived from an EMBL/GenBank/DDBJ whole genome shotgun (WGS) entry which is preliminary data.</text>
</comment>
<dbReference type="EMBL" id="SMDR01000004">
    <property type="protein sequence ID" value="TNJ32919.1"/>
    <property type="molecule type" value="Genomic_DNA"/>
</dbReference>
<name>A0A5C4RPR2_9GAMM</name>
<evidence type="ECO:0000313" key="3">
    <source>
        <dbReference type="Proteomes" id="UP000305760"/>
    </source>
</evidence>
<gene>
    <name evidence="2" type="ORF">E1B00_14505</name>
</gene>
<keyword evidence="3" id="KW-1185">Reference proteome</keyword>
<reference evidence="2 3" key="1">
    <citation type="submission" date="2019-03" db="EMBL/GenBank/DDBJ databases">
        <title>Arenimonas daejeonensis sp. nov., isolated from compost.</title>
        <authorList>
            <person name="Jeon C.O."/>
        </authorList>
    </citation>
    <scope>NUCLEOTIDE SEQUENCE [LARGE SCALE GENOMIC DNA]</scope>
    <source>
        <strain evidence="2 3">R29</strain>
    </source>
</reference>
<proteinExistence type="predicted"/>